<feature type="compositionally biased region" description="Basic and acidic residues" evidence="1">
    <location>
        <begin position="22"/>
        <end position="35"/>
    </location>
</feature>
<feature type="compositionally biased region" description="Polar residues" evidence="1">
    <location>
        <begin position="50"/>
        <end position="75"/>
    </location>
</feature>
<dbReference type="AlphaFoldDB" id="A0A8H3LLN8"/>
<dbReference type="OrthoDB" id="2422215at2759"/>
<dbReference type="EMBL" id="BLAL01000182">
    <property type="protein sequence ID" value="GES88796.1"/>
    <property type="molecule type" value="Genomic_DNA"/>
</dbReference>
<proteinExistence type="predicted"/>
<name>A0A8H3LLN8_9GLOM</name>
<accession>A0A8H3LLN8</accession>
<comment type="caution">
    <text evidence="2">The sequence shown here is derived from an EMBL/GenBank/DDBJ whole genome shotgun (WGS) entry which is preliminary data.</text>
</comment>
<gene>
    <name evidence="2" type="ORF">RCL2_001572300</name>
</gene>
<reference evidence="2" key="1">
    <citation type="submission" date="2019-10" db="EMBL/GenBank/DDBJ databases">
        <title>Conservation and host-specific expression of non-tandemly repeated heterogenous ribosome RNA gene in arbuscular mycorrhizal fungi.</title>
        <authorList>
            <person name="Maeda T."/>
            <person name="Kobayashi Y."/>
            <person name="Nakagawa T."/>
            <person name="Ezawa T."/>
            <person name="Yamaguchi K."/>
            <person name="Bino T."/>
            <person name="Nishimoto Y."/>
            <person name="Shigenobu S."/>
            <person name="Kawaguchi M."/>
        </authorList>
    </citation>
    <scope>NUCLEOTIDE SEQUENCE</scope>
    <source>
        <strain evidence="2">HR1</strain>
    </source>
</reference>
<feature type="region of interest" description="Disordered" evidence="1">
    <location>
        <begin position="344"/>
        <end position="390"/>
    </location>
</feature>
<feature type="compositionally biased region" description="Basic and acidic residues" evidence="1">
    <location>
        <begin position="1"/>
        <end position="10"/>
    </location>
</feature>
<feature type="compositionally biased region" description="Basic residues" evidence="1">
    <location>
        <begin position="11"/>
        <end position="21"/>
    </location>
</feature>
<organism evidence="2 3">
    <name type="scientific">Rhizophagus clarus</name>
    <dbReference type="NCBI Taxonomy" id="94130"/>
    <lineage>
        <taxon>Eukaryota</taxon>
        <taxon>Fungi</taxon>
        <taxon>Fungi incertae sedis</taxon>
        <taxon>Mucoromycota</taxon>
        <taxon>Glomeromycotina</taxon>
        <taxon>Glomeromycetes</taxon>
        <taxon>Glomerales</taxon>
        <taxon>Glomeraceae</taxon>
        <taxon>Rhizophagus</taxon>
    </lineage>
</organism>
<feature type="compositionally biased region" description="Basic and acidic residues" evidence="1">
    <location>
        <begin position="375"/>
        <end position="390"/>
    </location>
</feature>
<protein>
    <submittedName>
        <fullName evidence="2">Uncharacterized protein</fullName>
    </submittedName>
</protein>
<dbReference type="Proteomes" id="UP000615446">
    <property type="component" value="Unassembled WGS sequence"/>
</dbReference>
<feature type="compositionally biased region" description="Acidic residues" evidence="1">
    <location>
        <begin position="344"/>
        <end position="374"/>
    </location>
</feature>
<evidence type="ECO:0000313" key="3">
    <source>
        <dbReference type="Proteomes" id="UP000615446"/>
    </source>
</evidence>
<feature type="region of interest" description="Disordered" evidence="1">
    <location>
        <begin position="405"/>
        <end position="429"/>
    </location>
</feature>
<sequence>MIQKMDDSVRSKSRHSVLSKSRHSDHSDYKSRHDSDDSDDSYEDTSSTSLNRGRSLTKRTLTNRSKLTTSVPNSGVAENNEIQELRSVIESLSQRIEGLTKKSEEPYIVDLEKREEPYTVVDRSNRSLSPVLIREQKRELPPMTKNYKKTLHDEVVHVMNNLNSSVQFDLSKTYSEQKKAIHKKLLPAVKSAINPSLKAYDTEILKIIKQLHKSRREIYKLQEEGKISEHNKKQHVASRREQKISRRRKGMQHMISTQDKLLSECHPNNLTWKEYLKDCETAINTSEIHSDELSSDDEELANEERKNNLRKDKIKNSNSVIKIYDKKWRSSRIKKILHRAEEIDDDEEDYNGNDYKDDNEEENNDEDNDEEENNDNDKKDVINVESRLPEEPFRLVIPEDIAIEIGRTKTSASTKRKSYFSWPSRNSKK</sequence>
<evidence type="ECO:0000313" key="2">
    <source>
        <dbReference type="EMBL" id="GES88796.1"/>
    </source>
</evidence>
<feature type="region of interest" description="Disordered" evidence="1">
    <location>
        <begin position="1"/>
        <end position="75"/>
    </location>
</feature>
<evidence type="ECO:0000256" key="1">
    <source>
        <dbReference type="SAM" id="MobiDB-lite"/>
    </source>
</evidence>